<feature type="transmembrane region" description="Helical" evidence="11">
    <location>
        <begin position="6"/>
        <end position="28"/>
    </location>
</feature>
<sequence length="374" mass="40914">MEFLFEYGLFFAKVLTALVAIVVLLVAVKSINHKSAAKGDLELTDLTENYRDTVHLLEQQLLNKDVLKAREKAEKKAEKAKLKEAKAAAKLAKKEAKEAQQNDAHQAPETLEQAVEEQAPASRESQLFVLDFNGSIDAKEVTSLREEVSAILAIANADDEVLVRLESGGGMVHGYGLAASQLARIKAAGIPLTVVVDKVAASGGYMMACVADKVLAAPFAIVGSIGVVAQLPNFHKLLKKNDIEFEQLTAGEFKRTLTMFGENTDKAREKFQQELEETHVLFKQFIELHRPSLDVASVATGEHWFGQQALSLGLIDAITTSDDYIINACKADKAVLAIRYVQRKKLSQRFAGATGEAADNLLLKWIGRGQRPIM</sequence>
<dbReference type="GO" id="GO:0006508">
    <property type="term" value="P:proteolysis"/>
    <property type="evidence" value="ECO:0007669"/>
    <property type="project" value="UniProtKB-KW"/>
</dbReference>
<protein>
    <submittedName>
        <fullName evidence="14">Protease SohB</fullName>
        <ecNumber evidence="14">3.4.21.-</ecNumber>
    </submittedName>
</protein>
<keyword evidence="3" id="KW-1003">Cell membrane</keyword>
<dbReference type="InterPro" id="IPR029045">
    <property type="entry name" value="ClpP/crotonase-like_dom_sf"/>
</dbReference>
<comment type="similarity">
    <text evidence="2">Belongs to the peptidase S49 family.</text>
</comment>
<dbReference type="InterPro" id="IPR013703">
    <property type="entry name" value="Peptidase_S49_N_proteobac"/>
</dbReference>
<keyword evidence="8 11" id="KW-1133">Transmembrane helix</keyword>
<evidence type="ECO:0000259" key="13">
    <source>
        <dbReference type="Pfam" id="PF08496"/>
    </source>
</evidence>
<dbReference type="CDD" id="cd07023">
    <property type="entry name" value="S49_Sppa_N_C"/>
    <property type="match status" value="1"/>
</dbReference>
<accession>A0ABM8ZS89</accession>
<evidence type="ECO:0000256" key="6">
    <source>
        <dbReference type="ARBA" id="ARBA00022801"/>
    </source>
</evidence>
<evidence type="ECO:0000256" key="7">
    <source>
        <dbReference type="ARBA" id="ARBA00022825"/>
    </source>
</evidence>
<feature type="domain" description="Peptidase S49 N-terminal proteobacteria" evidence="13">
    <location>
        <begin position="2"/>
        <end position="182"/>
    </location>
</feature>
<evidence type="ECO:0000256" key="2">
    <source>
        <dbReference type="ARBA" id="ARBA00008683"/>
    </source>
</evidence>
<dbReference type="Pfam" id="PF08496">
    <property type="entry name" value="Peptidase_S49_N"/>
    <property type="match status" value="1"/>
</dbReference>
<keyword evidence="5 11" id="KW-0812">Transmembrane</keyword>
<feature type="region of interest" description="Disordered" evidence="10">
    <location>
        <begin position="93"/>
        <end position="117"/>
    </location>
</feature>
<dbReference type="InterPro" id="IPR047272">
    <property type="entry name" value="S49_SppA_C"/>
</dbReference>
<keyword evidence="9 11" id="KW-0472">Membrane</keyword>
<evidence type="ECO:0000256" key="8">
    <source>
        <dbReference type="ARBA" id="ARBA00022989"/>
    </source>
</evidence>
<name>A0ABM8ZS89_9VIBR</name>
<keyword evidence="4 14" id="KW-0645">Protease</keyword>
<keyword evidence="7" id="KW-0720">Serine protease</keyword>
<dbReference type="SUPFAM" id="SSF52096">
    <property type="entry name" value="ClpP/crotonase"/>
    <property type="match status" value="1"/>
</dbReference>
<dbReference type="EC" id="3.4.21.-" evidence="14"/>
<evidence type="ECO:0000256" key="11">
    <source>
        <dbReference type="SAM" id="Phobius"/>
    </source>
</evidence>
<dbReference type="PANTHER" id="PTHR42987">
    <property type="entry name" value="PEPTIDASE S49"/>
    <property type="match status" value="1"/>
</dbReference>
<evidence type="ECO:0000256" key="5">
    <source>
        <dbReference type="ARBA" id="ARBA00022692"/>
    </source>
</evidence>
<dbReference type="Proteomes" id="UP000838672">
    <property type="component" value="Unassembled WGS sequence"/>
</dbReference>
<feature type="domain" description="Peptidase S49" evidence="12">
    <location>
        <begin position="186"/>
        <end position="329"/>
    </location>
</feature>
<organism evidence="14 15">
    <name type="scientific">Vibrio stylophorae</name>
    <dbReference type="NCBI Taxonomy" id="659351"/>
    <lineage>
        <taxon>Bacteria</taxon>
        <taxon>Pseudomonadati</taxon>
        <taxon>Pseudomonadota</taxon>
        <taxon>Gammaproteobacteria</taxon>
        <taxon>Vibrionales</taxon>
        <taxon>Vibrionaceae</taxon>
        <taxon>Vibrio</taxon>
    </lineage>
</organism>
<dbReference type="Pfam" id="PF01343">
    <property type="entry name" value="Peptidase_S49"/>
    <property type="match status" value="1"/>
</dbReference>
<comment type="caution">
    <text evidence="14">The sequence shown here is derived from an EMBL/GenBank/DDBJ whole genome shotgun (WGS) entry which is preliminary data.</text>
</comment>
<dbReference type="EMBL" id="CAKLDI010000001">
    <property type="protein sequence ID" value="CAH0532991.1"/>
    <property type="molecule type" value="Genomic_DNA"/>
</dbReference>
<evidence type="ECO:0000313" key="15">
    <source>
        <dbReference type="Proteomes" id="UP000838672"/>
    </source>
</evidence>
<dbReference type="GO" id="GO:0008233">
    <property type="term" value="F:peptidase activity"/>
    <property type="evidence" value="ECO:0007669"/>
    <property type="project" value="UniProtKB-KW"/>
</dbReference>
<gene>
    <name evidence="14" type="primary">sohB</name>
    <name evidence="14" type="ORF">VST7929_00842</name>
</gene>
<evidence type="ECO:0000259" key="12">
    <source>
        <dbReference type="Pfam" id="PF01343"/>
    </source>
</evidence>
<keyword evidence="6 14" id="KW-0378">Hydrolase</keyword>
<dbReference type="PANTHER" id="PTHR42987:SF4">
    <property type="entry name" value="PROTEASE SOHB-RELATED"/>
    <property type="match status" value="1"/>
</dbReference>
<dbReference type="InterPro" id="IPR002142">
    <property type="entry name" value="Peptidase_S49"/>
</dbReference>
<evidence type="ECO:0000256" key="1">
    <source>
        <dbReference type="ARBA" id="ARBA00004236"/>
    </source>
</evidence>
<evidence type="ECO:0000256" key="10">
    <source>
        <dbReference type="SAM" id="MobiDB-lite"/>
    </source>
</evidence>
<keyword evidence="15" id="KW-1185">Reference proteome</keyword>
<evidence type="ECO:0000256" key="4">
    <source>
        <dbReference type="ARBA" id="ARBA00022670"/>
    </source>
</evidence>
<reference evidence="14" key="1">
    <citation type="submission" date="2021-11" db="EMBL/GenBank/DDBJ databases">
        <authorList>
            <person name="Rodrigo-Torres L."/>
            <person name="Arahal R. D."/>
            <person name="Lucena T."/>
        </authorList>
    </citation>
    <scope>NUCLEOTIDE SEQUENCE</scope>
    <source>
        <strain evidence="14">CECT 7929</strain>
    </source>
</reference>
<dbReference type="Gene3D" id="3.90.226.10">
    <property type="entry name" value="2-enoyl-CoA Hydratase, Chain A, domain 1"/>
    <property type="match status" value="1"/>
</dbReference>
<comment type="subcellular location">
    <subcellularLocation>
        <location evidence="1">Cell membrane</location>
    </subcellularLocation>
</comment>
<dbReference type="Gene3D" id="6.20.330.10">
    <property type="match status" value="1"/>
</dbReference>
<evidence type="ECO:0000256" key="9">
    <source>
        <dbReference type="ARBA" id="ARBA00023136"/>
    </source>
</evidence>
<evidence type="ECO:0000313" key="14">
    <source>
        <dbReference type="EMBL" id="CAH0532991.1"/>
    </source>
</evidence>
<evidence type="ECO:0000256" key="3">
    <source>
        <dbReference type="ARBA" id="ARBA00022475"/>
    </source>
</evidence>
<dbReference type="NCBIfam" id="NF008745">
    <property type="entry name" value="PRK11778.1"/>
    <property type="match status" value="1"/>
</dbReference>
<proteinExistence type="inferred from homology"/>